<dbReference type="EMBL" id="AJVK01034232">
    <property type="status" value="NOT_ANNOTATED_CDS"/>
    <property type="molecule type" value="Genomic_DNA"/>
</dbReference>
<dbReference type="EnsemblMetazoa" id="PPAI007800-RA">
    <property type="protein sequence ID" value="PPAI007800-PA"/>
    <property type="gene ID" value="PPAI007800"/>
</dbReference>
<feature type="compositionally biased region" description="Acidic residues" evidence="1">
    <location>
        <begin position="76"/>
        <end position="85"/>
    </location>
</feature>
<keyword evidence="3" id="KW-1185">Reference proteome</keyword>
<evidence type="ECO:0000313" key="3">
    <source>
        <dbReference type="Proteomes" id="UP000092462"/>
    </source>
</evidence>
<organism evidence="2 3">
    <name type="scientific">Phlebotomus papatasi</name>
    <name type="common">Sandfly</name>
    <dbReference type="NCBI Taxonomy" id="29031"/>
    <lineage>
        <taxon>Eukaryota</taxon>
        <taxon>Metazoa</taxon>
        <taxon>Ecdysozoa</taxon>
        <taxon>Arthropoda</taxon>
        <taxon>Hexapoda</taxon>
        <taxon>Insecta</taxon>
        <taxon>Pterygota</taxon>
        <taxon>Neoptera</taxon>
        <taxon>Endopterygota</taxon>
        <taxon>Diptera</taxon>
        <taxon>Nematocera</taxon>
        <taxon>Psychodoidea</taxon>
        <taxon>Psychodidae</taxon>
        <taxon>Phlebotomus</taxon>
        <taxon>Phlebotomus</taxon>
    </lineage>
</organism>
<sequence>METMKAVREDVGNVKILINNAGTVCCKPLWDLPEKVIENTYAVNILSHYWTVKSCLDDMIESGGHIETTTDSSHNDEEEFEDALDDIPHQTENDLQAGAIAPQPHWVSEGRPKRTIRPPDRLNL</sequence>
<dbReference type="Pfam" id="PF00106">
    <property type="entry name" value="adh_short"/>
    <property type="match status" value="1"/>
</dbReference>
<dbReference type="PANTHER" id="PTHR24322:SF729">
    <property type="entry name" value="MIP05442P"/>
    <property type="match status" value="1"/>
</dbReference>
<dbReference type="VEuPathDB" id="VectorBase:PPAI007800"/>
<evidence type="ECO:0000256" key="1">
    <source>
        <dbReference type="SAM" id="MobiDB-lite"/>
    </source>
</evidence>
<reference evidence="2" key="1">
    <citation type="submission" date="2022-08" db="UniProtKB">
        <authorList>
            <consortium name="EnsemblMetazoa"/>
        </authorList>
    </citation>
    <scope>IDENTIFICATION</scope>
    <source>
        <strain evidence="2">Israel</strain>
    </source>
</reference>
<name>A0A1B0DI16_PHLPP</name>
<evidence type="ECO:0000313" key="2">
    <source>
        <dbReference type="EnsemblMetazoa" id="PPAI007800-PA"/>
    </source>
</evidence>
<dbReference type="InterPro" id="IPR036291">
    <property type="entry name" value="NAD(P)-bd_dom_sf"/>
</dbReference>
<dbReference type="GO" id="GO:0016616">
    <property type="term" value="F:oxidoreductase activity, acting on the CH-OH group of donors, NAD or NADP as acceptor"/>
    <property type="evidence" value="ECO:0007669"/>
    <property type="project" value="TreeGrafter"/>
</dbReference>
<dbReference type="InterPro" id="IPR002347">
    <property type="entry name" value="SDR_fam"/>
</dbReference>
<accession>A0A1B0DI16</accession>
<dbReference type="Gene3D" id="3.40.50.720">
    <property type="entry name" value="NAD(P)-binding Rossmann-like Domain"/>
    <property type="match status" value="1"/>
</dbReference>
<dbReference type="AlphaFoldDB" id="A0A1B0DI16"/>
<feature type="compositionally biased region" description="Basic and acidic residues" evidence="1">
    <location>
        <begin position="108"/>
        <end position="124"/>
    </location>
</feature>
<dbReference type="Proteomes" id="UP000092462">
    <property type="component" value="Unassembled WGS sequence"/>
</dbReference>
<dbReference type="EMBL" id="AJVK01034233">
    <property type="status" value="NOT_ANNOTATED_CDS"/>
    <property type="molecule type" value="Genomic_DNA"/>
</dbReference>
<dbReference type="VEuPathDB" id="VectorBase:PPAPM1_005325"/>
<feature type="region of interest" description="Disordered" evidence="1">
    <location>
        <begin position="63"/>
        <end position="124"/>
    </location>
</feature>
<dbReference type="PANTHER" id="PTHR24322">
    <property type="entry name" value="PKSB"/>
    <property type="match status" value="1"/>
</dbReference>
<dbReference type="SUPFAM" id="SSF51735">
    <property type="entry name" value="NAD(P)-binding Rossmann-fold domains"/>
    <property type="match status" value="1"/>
</dbReference>
<proteinExistence type="predicted"/>
<protein>
    <submittedName>
        <fullName evidence="2">Uncharacterized protein</fullName>
    </submittedName>
</protein>
<dbReference type="GO" id="GO:0005811">
    <property type="term" value="C:lipid droplet"/>
    <property type="evidence" value="ECO:0007669"/>
    <property type="project" value="TreeGrafter"/>
</dbReference>